<sequence>SKLRLCLRLRVPAPIRASVLFAPSGACAYPRLYFVCAFRCLCFVYAFGYAASVLPRIWGVTGAHSGDEAFVNVLYADNKESESAFCC</sequence>
<protein>
    <submittedName>
        <fullName evidence="1">Uncharacterized protein</fullName>
    </submittedName>
</protein>
<gene>
    <name evidence="1" type="ORF">ACMD2_20582</name>
</gene>
<feature type="non-terminal residue" evidence="1">
    <location>
        <position position="1"/>
    </location>
</feature>
<name>A0A199W6V5_ANACO</name>
<dbReference type="EMBL" id="LSRQ01000135">
    <property type="protein sequence ID" value="OAY85049.1"/>
    <property type="molecule type" value="Genomic_DNA"/>
</dbReference>
<dbReference type="Proteomes" id="UP000092600">
    <property type="component" value="Unassembled WGS sequence"/>
</dbReference>
<evidence type="ECO:0000313" key="1">
    <source>
        <dbReference type="EMBL" id="OAY85049.1"/>
    </source>
</evidence>
<proteinExistence type="predicted"/>
<reference evidence="1 2" key="1">
    <citation type="journal article" date="2016" name="DNA Res.">
        <title>The draft genome of MD-2 pineapple using hybrid error correction of long reads.</title>
        <authorList>
            <person name="Redwan R.M."/>
            <person name="Saidin A."/>
            <person name="Kumar S.V."/>
        </authorList>
    </citation>
    <scope>NUCLEOTIDE SEQUENCE [LARGE SCALE GENOMIC DNA]</scope>
    <source>
        <strain evidence="2">cv. MD2</strain>
        <tissue evidence="1">Leaf</tissue>
    </source>
</reference>
<evidence type="ECO:0000313" key="2">
    <source>
        <dbReference type="Proteomes" id="UP000092600"/>
    </source>
</evidence>
<organism evidence="1 2">
    <name type="scientific">Ananas comosus</name>
    <name type="common">Pineapple</name>
    <name type="synonym">Ananas ananas</name>
    <dbReference type="NCBI Taxonomy" id="4615"/>
    <lineage>
        <taxon>Eukaryota</taxon>
        <taxon>Viridiplantae</taxon>
        <taxon>Streptophyta</taxon>
        <taxon>Embryophyta</taxon>
        <taxon>Tracheophyta</taxon>
        <taxon>Spermatophyta</taxon>
        <taxon>Magnoliopsida</taxon>
        <taxon>Liliopsida</taxon>
        <taxon>Poales</taxon>
        <taxon>Bromeliaceae</taxon>
        <taxon>Bromelioideae</taxon>
        <taxon>Ananas</taxon>
    </lineage>
</organism>
<accession>A0A199W6V5</accession>
<dbReference type="AlphaFoldDB" id="A0A199W6V5"/>
<comment type="caution">
    <text evidence="1">The sequence shown here is derived from an EMBL/GenBank/DDBJ whole genome shotgun (WGS) entry which is preliminary data.</text>
</comment>